<evidence type="ECO:0000256" key="2">
    <source>
        <dbReference type="ARBA" id="ARBA00022676"/>
    </source>
</evidence>
<evidence type="ECO:0000313" key="5">
    <source>
        <dbReference type="EMBL" id="MBO3664974.1"/>
    </source>
</evidence>
<dbReference type="GO" id="GO:1901137">
    <property type="term" value="P:carbohydrate derivative biosynthetic process"/>
    <property type="evidence" value="ECO:0007669"/>
    <property type="project" value="UniProtKB-ARBA"/>
</dbReference>
<dbReference type="InterPro" id="IPR050194">
    <property type="entry name" value="Glycosyltransferase_grp1"/>
</dbReference>
<keyword evidence="6" id="KW-1185">Reference proteome</keyword>
<dbReference type="SUPFAM" id="SSF53756">
    <property type="entry name" value="UDP-Glycosyltransferase/glycogen phosphorylase"/>
    <property type="match status" value="1"/>
</dbReference>
<dbReference type="RefSeq" id="WP_208505207.1">
    <property type="nucleotide sequence ID" value="NZ_JAGFOA010000007.1"/>
</dbReference>
<accession>A0A939QLN8</accession>
<evidence type="ECO:0000313" key="6">
    <source>
        <dbReference type="Proteomes" id="UP000680132"/>
    </source>
</evidence>
<proteinExistence type="predicted"/>
<dbReference type="Pfam" id="PF13579">
    <property type="entry name" value="Glyco_trans_4_4"/>
    <property type="match status" value="1"/>
</dbReference>
<evidence type="ECO:0000256" key="3">
    <source>
        <dbReference type="ARBA" id="ARBA00022679"/>
    </source>
</evidence>
<dbReference type="Proteomes" id="UP000680132">
    <property type="component" value="Unassembled WGS sequence"/>
</dbReference>
<organism evidence="5 6">
    <name type="scientific">Microbacterium stercoris</name>
    <dbReference type="NCBI Taxonomy" id="2820289"/>
    <lineage>
        <taxon>Bacteria</taxon>
        <taxon>Bacillati</taxon>
        <taxon>Actinomycetota</taxon>
        <taxon>Actinomycetes</taxon>
        <taxon>Micrococcales</taxon>
        <taxon>Microbacteriaceae</taxon>
        <taxon>Microbacterium</taxon>
    </lineage>
</organism>
<feature type="domain" description="Glycosyltransferase subfamily 4-like N-terminal" evidence="4">
    <location>
        <begin position="25"/>
        <end position="189"/>
    </location>
</feature>
<dbReference type="PANTHER" id="PTHR45947">
    <property type="entry name" value="SULFOQUINOVOSYL TRANSFERASE SQD2"/>
    <property type="match status" value="1"/>
</dbReference>
<comment type="caution">
    <text evidence="5">The sequence shown here is derived from an EMBL/GenBank/DDBJ whole genome shotgun (WGS) entry which is preliminary data.</text>
</comment>
<dbReference type="PANTHER" id="PTHR45947:SF3">
    <property type="entry name" value="SULFOQUINOVOSYL TRANSFERASE SQD2"/>
    <property type="match status" value="1"/>
</dbReference>
<dbReference type="Pfam" id="PF13692">
    <property type="entry name" value="Glyco_trans_1_4"/>
    <property type="match status" value="1"/>
</dbReference>
<gene>
    <name evidence="5" type="ORF">J5V96_15865</name>
</gene>
<keyword evidence="3" id="KW-0808">Transferase</keyword>
<evidence type="ECO:0000256" key="1">
    <source>
        <dbReference type="ARBA" id="ARBA00021292"/>
    </source>
</evidence>
<dbReference type="AlphaFoldDB" id="A0A939QLN8"/>
<name>A0A939QLN8_9MICO</name>
<keyword evidence="2" id="KW-0328">Glycosyltransferase</keyword>
<dbReference type="InterPro" id="IPR028098">
    <property type="entry name" value="Glyco_trans_4-like_N"/>
</dbReference>
<reference evidence="5" key="1">
    <citation type="submission" date="2021-03" db="EMBL/GenBank/DDBJ databases">
        <title>Microbacterium sp. nov., a novel actinobacterium isolated from cow dung.</title>
        <authorList>
            <person name="Zhang L."/>
        </authorList>
    </citation>
    <scope>NUCLEOTIDE SEQUENCE</scope>
    <source>
        <strain evidence="5">NEAU-LLB</strain>
    </source>
</reference>
<protein>
    <recommendedName>
        <fullName evidence="1">D-inositol 3-phosphate glycosyltransferase</fullName>
    </recommendedName>
</protein>
<dbReference type="GO" id="GO:0016757">
    <property type="term" value="F:glycosyltransferase activity"/>
    <property type="evidence" value="ECO:0007669"/>
    <property type="project" value="UniProtKB-KW"/>
</dbReference>
<evidence type="ECO:0000259" key="4">
    <source>
        <dbReference type="Pfam" id="PF13579"/>
    </source>
</evidence>
<dbReference type="CDD" id="cd03794">
    <property type="entry name" value="GT4_WbuB-like"/>
    <property type="match status" value="1"/>
</dbReference>
<dbReference type="EMBL" id="JAGFOA010000007">
    <property type="protein sequence ID" value="MBO3664974.1"/>
    <property type="molecule type" value="Genomic_DNA"/>
</dbReference>
<sequence>MSESRPRVVLASRLFEPEVSAGAFRLGALARALASSEAEVTVVTTQAPPALRRPFDIAGVEISRWPVLRDAGGNVRGYIQYLSFDAPLALRLLGRRVDALIAESPPTTGVVSAVVAWMKRVPLVYYAADVWTDGVISMGAPRPVVAVMRLLERATLRSASRILSVSSEVTGRLVALGADPQRIVEVGNGIDTDVFSPDVAPAAPEERYFAYTGTMSEWQRPDVFVRAFARIADEYPDVRLRFFGQGALRDELERLAAELLPGRVEFGGVVPPAEAAGWIRGAVGALVSITPGVGYDFARPTKTYAAAACGTPVLFAGARTGGELVREAGLGEAVAFTPEAVADAMRRLLADHDSGQSETLRSTRAAWVRENVSLAAAGRRAADAVLETVADRARRRLNPHR</sequence>
<dbReference type="Gene3D" id="3.40.50.2000">
    <property type="entry name" value="Glycogen Phosphorylase B"/>
    <property type="match status" value="2"/>
</dbReference>